<evidence type="ECO:0000313" key="2">
    <source>
        <dbReference type="Proteomes" id="UP001610335"/>
    </source>
</evidence>
<dbReference type="InterPro" id="IPR046670">
    <property type="entry name" value="DUF6540"/>
</dbReference>
<proteinExistence type="predicted"/>
<name>A0ABR4I8I7_9EURO</name>
<dbReference type="Pfam" id="PF20174">
    <property type="entry name" value="DUF6540"/>
    <property type="match status" value="1"/>
</dbReference>
<evidence type="ECO:0000313" key="1">
    <source>
        <dbReference type="EMBL" id="KAL2824050.1"/>
    </source>
</evidence>
<organism evidence="1 2">
    <name type="scientific">Aspergillus cavernicola</name>
    <dbReference type="NCBI Taxonomy" id="176166"/>
    <lineage>
        <taxon>Eukaryota</taxon>
        <taxon>Fungi</taxon>
        <taxon>Dikarya</taxon>
        <taxon>Ascomycota</taxon>
        <taxon>Pezizomycotina</taxon>
        <taxon>Eurotiomycetes</taxon>
        <taxon>Eurotiomycetidae</taxon>
        <taxon>Eurotiales</taxon>
        <taxon>Aspergillaceae</taxon>
        <taxon>Aspergillus</taxon>
        <taxon>Aspergillus subgen. Nidulantes</taxon>
    </lineage>
</organism>
<accession>A0ABR4I8I7</accession>
<dbReference type="Proteomes" id="UP001610335">
    <property type="component" value="Unassembled WGS sequence"/>
</dbReference>
<dbReference type="EMBL" id="JBFXLS010000047">
    <property type="protein sequence ID" value="KAL2824050.1"/>
    <property type="molecule type" value="Genomic_DNA"/>
</dbReference>
<comment type="caution">
    <text evidence="1">The sequence shown here is derived from an EMBL/GenBank/DDBJ whole genome shotgun (WGS) entry which is preliminary data.</text>
</comment>
<sequence length="142" mass="16256">MSSTYLAYLITETSLSPRDHYYIFIETNEDGPYTGHRFHVIGTIQEGMTFNHRPCIKPEEEPVFQSKEKIGAVGVDDYEGGMFLRVCEEVEVPKKQFQGPRRLFPGERLRRCEEWAREAVGLLGERGVLVLALAREDGIFDS</sequence>
<gene>
    <name evidence="1" type="ORF">BDW59DRAFT_90284</name>
</gene>
<protein>
    <submittedName>
        <fullName evidence="1">Uncharacterized protein</fullName>
    </submittedName>
</protein>
<keyword evidence="2" id="KW-1185">Reference proteome</keyword>
<reference evidence="1 2" key="1">
    <citation type="submission" date="2024-07" db="EMBL/GenBank/DDBJ databases">
        <title>Section-level genome sequencing and comparative genomics of Aspergillus sections Usti and Cavernicolus.</title>
        <authorList>
            <consortium name="Lawrence Berkeley National Laboratory"/>
            <person name="Nybo J.L."/>
            <person name="Vesth T.C."/>
            <person name="Theobald S."/>
            <person name="Frisvad J.C."/>
            <person name="Larsen T.O."/>
            <person name="Kjaerboelling I."/>
            <person name="Rothschild-Mancinelli K."/>
            <person name="Lyhne E.K."/>
            <person name="Kogle M.E."/>
            <person name="Barry K."/>
            <person name="Clum A."/>
            <person name="Na H."/>
            <person name="Ledsgaard L."/>
            <person name="Lin J."/>
            <person name="Lipzen A."/>
            <person name="Kuo A."/>
            <person name="Riley R."/>
            <person name="Mondo S."/>
            <person name="LaButti K."/>
            <person name="Haridas S."/>
            <person name="Pangalinan J."/>
            <person name="Salamov A.A."/>
            <person name="Simmons B.A."/>
            <person name="Magnuson J.K."/>
            <person name="Chen J."/>
            <person name="Drula E."/>
            <person name="Henrissat B."/>
            <person name="Wiebenga A."/>
            <person name="Lubbers R.J."/>
            <person name="Gomes A.C."/>
            <person name="Makela M.R."/>
            <person name="Stajich J."/>
            <person name="Grigoriev I.V."/>
            <person name="Mortensen U.H."/>
            <person name="De vries R.P."/>
            <person name="Baker S.E."/>
            <person name="Andersen M.R."/>
        </authorList>
    </citation>
    <scope>NUCLEOTIDE SEQUENCE [LARGE SCALE GENOMIC DNA]</scope>
    <source>
        <strain evidence="1 2">CBS 600.67</strain>
    </source>
</reference>